<dbReference type="OrthoDB" id="9809850at2"/>
<comment type="caution">
    <text evidence="1">The sequence shown here is derived from an EMBL/GenBank/DDBJ whole genome shotgun (WGS) entry which is preliminary data.</text>
</comment>
<evidence type="ECO:0000313" key="1">
    <source>
        <dbReference type="EMBL" id="RFM26937.1"/>
    </source>
</evidence>
<keyword evidence="2" id="KW-1185">Reference proteome</keyword>
<dbReference type="RefSeq" id="WP_116848721.1">
    <property type="nucleotide sequence ID" value="NZ_QTJU01000007.1"/>
</dbReference>
<reference evidence="1 2" key="1">
    <citation type="submission" date="2018-08" db="EMBL/GenBank/DDBJ databases">
        <title>Chitinophagaceae sp. K23C18032701, a novel bacterium isolated from forest soil.</title>
        <authorList>
            <person name="Wang C."/>
        </authorList>
    </citation>
    <scope>NUCLEOTIDE SEQUENCE [LARGE SCALE GENOMIC DNA]</scope>
    <source>
        <strain evidence="1 2">K23C18032701</strain>
    </source>
</reference>
<name>A0A3E1NGC5_9BACT</name>
<organism evidence="1 2">
    <name type="scientific">Deminuibacter soli</name>
    <dbReference type="NCBI Taxonomy" id="2291815"/>
    <lineage>
        <taxon>Bacteria</taxon>
        <taxon>Pseudomonadati</taxon>
        <taxon>Bacteroidota</taxon>
        <taxon>Chitinophagia</taxon>
        <taxon>Chitinophagales</taxon>
        <taxon>Chitinophagaceae</taxon>
        <taxon>Deminuibacter</taxon>
    </lineage>
</organism>
<proteinExistence type="predicted"/>
<dbReference type="EMBL" id="QTJU01000007">
    <property type="protein sequence ID" value="RFM26937.1"/>
    <property type="molecule type" value="Genomic_DNA"/>
</dbReference>
<protein>
    <submittedName>
        <fullName evidence="1">LysM domain-containing protein</fullName>
    </submittedName>
</protein>
<accession>A0A3E1NGC5</accession>
<gene>
    <name evidence="1" type="ORF">DXN05_18305</name>
</gene>
<sequence>MTADQFKAMLLAGNQPAGNFGVNSRYYRIPTSAYTDAQGNTVAYVQRRFITAPAPNPQPQLYAVKQGDRLDNVAAGYTGDPEQFWQIADLNTTMHPEELTTTPGANIRIS</sequence>
<evidence type="ECO:0000313" key="2">
    <source>
        <dbReference type="Proteomes" id="UP000261284"/>
    </source>
</evidence>
<dbReference type="AlphaFoldDB" id="A0A3E1NGC5"/>
<dbReference type="Proteomes" id="UP000261284">
    <property type="component" value="Unassembled WGS sequence"/>
</dbReference>